<feature type="domain" description="Isochorismatase-like" evidence="2">
    <location>
        <begin position="9"/>
        <end position="191"/>
    </location>
</feature>
<organism evidence="3 4">
    <name type="scientific">Pseudonocardia eucalypti</name>
    <dbReference type="NCBI Taxonomy" id="648755"/>
    <lineage>
        <taxon>Bacteria</taxon>
        <taxon>Bacillati</taxon>
        <taxon>Actinomycetota</taxon>
        <taxon>Actinomycetes</taxon>
        <taxon>Pseudonocardiales</taxon>
        <taxon>Pseudonocardiaceae</taxon>
        <taxon>Pseudonocardia</taxon>
    </lineage>
</organism>
<dbReference type="InterPro" id="IPR000868">
    <property type="entry name" value="Isochorismatase-like_dom"/>
</dbReference>
<gene>
    <name evidence="3" type="ORF">GCM10023321_49480</name>
</gene>
<comment type="caution">
    <text evidence="3">The sequence shown here is derived from an EMBL/GenBank/DDBJ whole genome shotgun (WGS) entry which is preliminary data.</text>
</comment>
<dbReference type="Pfam" id="PF00857">
    <property type="entry name" value="Isochorismatase"/>
    <property type="match status" value="1"/>
</dbReference>
<evidence type="ECO:0000313" key="4">
    <source>
        <dbReference type="Proteomes" id="UP001428817"/>
    </source>
</evidence>
<dbReference type="InterPro" id="IPR050272">
    <property type="entry name" value="Isochorismatase-like_hydrls"/>
</dbReference>
<keyword evidence="1" id="KW-0378">Hydrolase</keyword>
<keyword evidence="4" id="KW-1185">Reference proteome</keyword>
<evidence type="ECO:0000313" key="3">
    <source>
        <dbReference type="EMBL" id="GAA5163107.1"/>
    </source>
</evidence>
<dbReference type="Gene3D" id="3.40.50.850">
    <property type="entry name" value="Isochorismatase-like"/>
    <property type="match status" value="1"/>
</dbReference>
<dbReference type="EMBL" id="BAABJP010000029">
    <property type="protein sequence ID" value="GAA5163107.1"/>
    <property type="molecule type" value="Genomic_DNA"/>
</dbReference>
<evidence type="ECO:0000256" key="1">
    <source>
        <dbReference type="ARBA" id="ARBA00022801"/>
    </source>
</evidence>
<dbReference type="CDD" id="cd00431">
    <property type="entry name" value="cysteine_hydrolases"/>
    <property type="match status" value="1"/>
</dbReference>
<accession>A0ABP9QKD2</accession>
<dbReference type="Proteomes" id="UP001428817">
    <property type="component" value="Unassembled WGS sequence"/>
</dbReference>
<dbReference type="PANTHER" id="PTHR43540">
    <property type="entry name" value="PEROXYUREIDOACRYLATE/UREIDOACRYLATE AMIDOHYDROLASE-RELATED"/>
    <property type="match status" value="1"/>
</dbReference>
<protein>
    <recommendedName>
        <fullName evidence="2">Isochorismatase-like domain-containing protein</fullName>
    </recommendedName>
</protein>
<proteinExistence type="predicted"/>
<name>A0ABP9QKD2_9PSEU</name>
<sequence>MMNLDRNTTAVLALHWINDIVSEGGAFGGRFAGEVARTGTAGHARRVLTAARQTGVPVFYTRIVYQPGYPGLIVNAPLFEGIRPAGAFLAGGGGVEILPELAPEEGDTVLDTGRVSAFTGTGLHEVLRGQGIETVVLTGVSTHITVQSSALAAVDLGYRVVIASDATSADSAATHEHALRALAVLCDVATSSEIVDALLDSPAGTAHEVRTP</sequence>
<reference evidence="4" key="1">
    <citation type="journal article" date="2019" name="Int. J. Syst. Evol. Microbiol.">
        <title>The Global Catalogue of Microorganisms (GCM) 10K type strain sequencing project: providing services to taxonomists for standard genome sequencing and annotation.</title>
        <authorList>
            <consortium name="The Broad Institute Genomics Platform"/>
            <consortium name="The Broad Institute Genome Sequencing Center for Infectious Disease"/>
            <person name="Wu L."/>
            <person name="Ma J."/>
        </authorList>
    </citation>
    <scope>NUCLEOTIDE SEQUENCE [LARGE SCALE GENOMIC DNA]</scope>
    <source>
        <strain evidence="4">JCM 18303</strain>
    </source>
</reference>
<evidence type="ECO:0000259" key="2">
    <source>
        <dbReference type="Pfam" id="PF00857"/>
    </source>
</evidence>
<dbReference type="SUPFAM" id="SSF52499">
    <property type="entry name" value="Isochorismatase-like hydrolases"/>
    <property type="match status" value="1"/>
</dbReference>
<dbReference type="InterPro" id="IPR036380">
    <property type="entry name" value="Isochorismatase-like_sf"/>
</dbReference>